<keyword evidence="3" id="KW-1185">Reference proteome</keyword>
<proteinExistence type="predicted"/>
<feature type="compositionally biased region" description="Polar residues" evidence="1">
    <location>
        <begin position="686"/>
        <end position="696"/>
    </location>
</feature>
<protein>
    <submittedName>
        <fullName evidence="2">Uncharacterized protein</fullName>
    </submittedName>
</protein>
<feature type="region of interest" description="Disordered" evidence="1">
    <location>
        <begin position="105"/>
        <end position="148"/>
    </location>
</feature>
<feature type="compositionally biased region" description="Acidic residues" evidence="1">
    <location>
        <begin position="106"/>
        <end position="142"/>
    </location>
</feature>
<feature type="compositionally biased region" description="Polar residues" evidence="1">
    <location>
        <begin position="590"/>
        <end position="607"/>
    </location>
</feature>
<comment type="caution">
    <text evidence="2">The sequence shown here is derived from an EMBL/GenBank/DDBJ whole genome shotgun (WGS) entry which is preliminary data.</text>
</comment>
<feature type="region of interest" description="Disordered" evidence="1">
    <location>
        <begin position="584"/>
        <end position="612"/>
    </location>
</feature>
<sequence>MDDDGVYGELIMSKLNEALNNTPDDARFDSYGEDWYGFAEEYRRERRPFLYTIPEDEEIGLADVNKERESYLWGQPRVNYNYDNEFELNVTKETELKAPIAAMEASDSEYDLDDNEDLSSSETETECNGEIDAEANDQDEKPDEPALSDKIITYNGVTVNGVTRIRSLSDELVTNNGVTEIGGIRDEKDSSDDEEKWLEEPALSDKIITNNSVTKSLEIEGVTDTANVEQKWSRNGVTTNDGNTVAVDHTRSVTIVKKIKIFVRKEVKVAKDDQEFLLSPKQLIEDSCKKDKTDTRDESNATWPTKEVEEEEIILECREGKNHPAYDEIKAEIGPINHFTQPLNFEEEQCNISEVDAMKIEMKREYYTPRKPEPKIVDEIIKERVPTVEASQFFAEPPTQKDHTESVERESKIMVETMVWSRVEADVPVHDITQYFAEPPAEKETKITAKPESIIVDEIIEKRVPTVEASQFFAEPPTQKDQTVVETIVARVSRVEVDAPVRDITQHLTQPPLQKDQTKINATSKSKIVHETVETRTSPAGREAPGRDITQHSAKLPIQNDQTIINATPESKIVTIKGRASPVESHIPERNNTQPQSKIVSETSKSRVSPVDAHIPERDITRTQKPESKIAPETTKARASAVQTNVPKRDVKQNYVQRLKQKYLTKISDNLESNITSEAIKPRASSVDSVAPNVTSRNDRHEAIKRKSVLISSQK</sequence>
<gene>
    <name evidence="2" type="ORF">OS493_027619</name>
</gene>
<accession>A0A9X0D2M1</accession>
<evidence type="ECO:0000313" key="2">
    <source>
        <dbReference type="EMBL" id="KAJ7383458.1"/>
    </source>
</evidence>
<dbReference type="EMBL" id="MU825898">
    <property type="protein sequence ID" value="KAJ7383458.1"/>
    <property type="molecule type" value="Genomic_DNA"/>
</dbReference>
<feature type="region of interest" description="Disordered" evidence="1">
    <location>
        <begin position="681"/>
        <end position="715"/>
    </location>
</feature>
<evidence type="ECO:0000256" key="1">
    <source>
        <dbReference type="SAM" id="MobiDB-lite"/>
    </source>
</evidence>
<dbReference type="AlphaFoldDB" id="A0A9X0D2M1"/>
<organism evidence="2 3">
    <name type="scientific">Desmophyllum pertusum</name>
    <dbReference type="NCBI Taxonomy" id="174260"/>
    <lineage>
        <taxon>Eukaryota</taxon>
        <taxon>Metazoa</taxon>
        <taxon>Cnidaria</taxon>
        <taxon>Anthozoa</taxon>
        <taxon>Hexacorallia</taxon>
        <taxon>Scleractinia</taxon>
        <taxon>Caryophylliina</taxon>
        <taxon>Caryophylliidae</taxon>
        <taxon>Desmophyllum</taxon>
    </lineage>
</organism>
<reference evidence="2" key="1">
    <citation type="submission" date="2023-01" db="EMBL/GenBank/DDBJ databases">
        <title>Genome assembly of the deep-sea coral Lophelia pertusa.</title>
        <authorList>
            <person name="Herrera S."/>
            <person name="Cordes E."/>
        </authorList>
    </citation>
    <scope>NUCLEOTIDE SEQUENCE</scope>
    <source>
        <strain evidence="2">USNM1676648</strain>
        <tissue evidence="2">Polyp</tissue>
    </source>
</reference>
<name>A0A9X0D2M1_9CNID</name>
<evidence type="ECO:0000313" key="3">
    <source>
        <dbReference type="Proteomes" id="UP001163046"/>
    </source>
</evidence>
<dbReference type="Proteomes" id="UP001163046">
    <property type="component" value="Unassembled WGS sequence"/>
</dbReference>